<dbReference type="AlphaFoldDB" id="A0A8C5CT67"/>
<gene>
    <name evidence="8" type="primary">LOC115534177</name>
</gene>
<dbReference type="Pfam" id="PF11969">
    <property type="entry name" value="DcpS_C"/>
    <property type="match status" value="1"/>
</dbReference>
<comment type="similarity">
    <text evidence="2">Belongs to the HINT family.</text>
</comment>
<feature type="domain" description="HIT" evidence="7">
    <location>
        <begin position="29"/>
        <end position="140"/>
    </location>
</feature>
<dbReference type="PANTHER" id="PTHR12486">
    <property type="entry name" value="APRATAXIN-RELATED"/>
    <property type="match status" value="1"/>
</dbReference>
<dbReference type="Proteomes" id="UP000694546">
    <property type="component" value="Chromosome 21"/>
</dbReference>
<evidence type="ECO:0000256" key="3">
    <source>
        <dbReference type="PIRSR" id="PIRSR601310-1"/>
    </source>
</evidence>
<proteinExistence type="inferred from homology"/>
<dbReference type="InterPro" id="IPR011146">
    <property type="entry name" value="HIT-like"/>
</dbReference>
<evidence type="ECO:0000313" key="8">
    <source>
        <dbReference type="Ensembl" id="ENSGMOP00000066731.1"/>
    </source>
</evidence>
<evidence type="ECO:0000256" key="1">
    <source>
        <dbReference type="ARBA" id="ARBA00024472"/>
    </source>
</evidence>
<comment type="catalytic activity">
    <reaction evidence="1">
        <text>adenosine 5'-phosphoramidate + H2O = NH4(+) + AMP</text>
        <dbReference type="Rhea" id="RHEA:67916"/>
        <dbReference type="ChEBI" id="CHEBI:15377"/>
        <dbReference type="ChEBI" id="CHEBI:28938"/>
        <dbReference type="ChEBI" id="CHEBI:57890"/>
        <dbReference type="ChEBI" id="CHEBI:456215"/>
    </reaction>
</comment>
<reference evidence="8" key="1">
    <citation type="submission" date="2025-08" db="UniProtKB">
        <authorList>
            <consortium name="Ensembl"/>
        </authorList>
    </citation>
    <scope>IDENTIFICATION</scope>
</reference>
<keyword evidence="9" id="KW-1185">Reference proteome</keyword>
<dbReference type="PROSITE" id="PS51084">
    <property type="entry name" value="HIT_2"/>
    <property type="match status" value="1"/>
</dbReference>
<feature type="short sequence motif" description="Histidine triad motif" evidence="4 5">
    <location>
        <begin position="122"/>
        <end position="126"/>
    </location>
</feature>
<reference evidence="8" key="2">
    <citation type="submission" date="2025-09" db="UniProtKB">
        <authorList>
            <consortium name="Ensembl"/>
        </authorList>
    </citation>
    <scope>IDENTIFICATION</scope>
</reference>
<dbReference type="InterPro" id="IPR036265">
    <property type="entry name" value="HIT-like_sf"/>
</dbReference>
<evidence type="ECO:0000256" key="4">
    <source>
        <dbReference type="PIRSR" id="PIRSR601310-3"/>
    </source>
</evidence>
<dbReference type="GeneTree" id="ENSGT00510000047616"/>
<protein>
    <submittedName>
        <fullName evidence="8">Histidine triad nucleotide-binding protein 3-like</fullName>
    </submittedName>
</protein>
<dbReference type="GO" id="GO:0003824">
    <property type="term" value="F:catalytic activity"/>
    <property type="evidence" value="ECO:0007669"/>
    <property type="project" value="InterPro"/>
</dbReference>
<dbReference type="InterPro" id="IPR001310">
    <property type="entry name" value="Histidine_triad_HIT"/>
</dbReference>
<feature type="region of interest" description="Disordered" evidence="6">
    <location>
        <begin position="1"/>
        <end position="24"/>
    </location>
</feature>
<evidence type="ECO:0000256" key="6">
    <source>
        <dbReference type="SAM" id="MobiDB-lite"/>
    </source>
</evidence>
<feature type="active site" description="Tele-AMP-histidine intermediate" evidence="3">
    <location>
        <position position="124"/>
    </location>
</feature>
<dbReference type="Gene3D" id="3.30.428.10">
    <property type="entry name" value="HIT-like"/>
    <property type="match status" value="1"/>
</dbReference>
<sequence length="168" mass="19038">MPFSRCCGTTEEEQSSRSRSSSSSMDDCIFCLISNGEDEYTELVRENDDMVCFRDIYPAAPHHFLVIPRKHIKSCSSLTKKDAPLVQQMADMGRAALQDQGITDMQDIRIGFHQPPYISVDHLHLHVLAPASRIDDDMLYKFIRRTNRFISVSVVLAAIKKGEKIISC</sequence>
<organism evidence="8 9">
    <name type="scientific">Gadus morhua</name>
    <name type="common">Atlantic cod</name>
    <dbReference type="NCBI Taxonomy" id="8049"/>
    <lineage>
        <taxon>Eukaryota</taxon>
        <taxon>Metazoa</taxon>
        <taxon>Chordata</taxon>
        <taxon>Craniata</taxon>
        <taxon>Vertebrata</taxon>
        <taxon>Euteleostomi</taxon>
        <taxon>Actinopterygii</taxon>
        <taxon>Neopterygii</taxon>
        <taxon>Teleostei</taxon>
        <taxon>Neoteleostei</taxon>
        <taxon>Acanthomorphata</taxon>
        <taxon>Zeiogadaria</taxon>
        <taxon>Gadariae</taxon>
        <taxon>Gadiformes</taxon>
        <taxon>Gadoidei</taxon>
        <taxon>Gadidae</taxon>
        <taxon>Gadus</taxon>
    </lineage>
</organism>
<evidence type="ECO:0000256" key="5">
    <source>
        <dbReference type="PROSITE-ProRule" id="PRU00464"/>
    </source>
</evidence>
<dbReference type="PANTHER" id="PTHR12486:SF6">
    <property type="entry name" value="ADENOSINE 5'-MONOPHOSPHORAMIDASE HINT3"/>
    <property type="match status" value="1"/>
</dbReference>
<name>A0A8C5CT67_GADMO</name>
<accession>A0A8C5CT67</accession>
<dbReference type="KEGG" id="gmh:115534177"/>
<dbReference type="PRINTS" id="PR00332">
    <property type="entry name" value="HISTRIAD"/>
</dbReference>
<dbReference type="Ensembl" id="ENSGMOT00000024906.1">
    <property type="protein sequence ID" value="ENSGMOP00000066731.1"/>
    <property type="gene ID" value="ENSGMOG00000010867.2"/>
</dbReference>
<evidence type="ECO:0000256" key="2">
    <source>
        <dbReference type="ARBA" id="ARBA00025764"/>
    </source>
</evidence>
<evidence type="ECO:0000313" key="9">
    <source>
        <dbReference type="Proteomes" id="UP000694546"/>
    </source>
</evidence>
<dbReference type="SUPFAM" id="SSF54197">
    <property type="entry name" value="HIT-like"/>
    <property type="match status" value="1"/>
</dbReference>
<evidence type="ECO:0000259" key="7">
    <source>
        <dbReference type="PROSITE" id="PS51084"/>
    </source>
</evidence>